<reference evidence="2 3" key="1">
    <citation type="submission" date="2020-08" db="EMBL/GenBank/DDBJ databases">
        <title>Genomic Encyclopedia of Type Strains, Phase IV (KMG-IV): sequencing the most valuable type-strain genomes for metagenomic binning, comparative biology and taxonomic classification.</title>
        <authorList>
            <person name="Goeker M."/>
        </authorList>
    </citation>
    <scope>NUCLEOTIDE SEQUENCE [LARGE SCALE GENOMIC DNA]</scope>
    <source>
        <strain evidence="2 3">DSM 5686</strain>
    </source>
</reference>
<comment type="caution">
    <text evidence="2">The sequence shown here is derived from an EMBL/GenBank/DDBJ whole genome shotgun (WGS) entry which is preliminary data.</text>
</comment>
<dbReference type="GeneID" id="96607034"/>
<evidence type="ECO:0000256" key="1">
    <source>
        <dbReference type="SAM" id="SignalP"/>
    </source>
</evidence>
<dbReference type="RefSeq" id="WP_053609111.1">
    <property type="nucleotide sequence ID" value="NZ_CP183980.1"/>
</dbReference>
<dbReference type="EMBL" id="JACJIM010000011">
    <property type="protein sequence ID" value="MBA9066022.1"/>
    <property type="molecule type" value="Genomic_DNA"/>
</dbReference>
<gene>
    <name evidence="2" type="ORF">GGQ91_005446</name>
</gene>
<feature type="signal peptide" evidence="1">
    <location>
        <begin position="1"/>
        <end position="24"/>
    </location>
</feature>
<accession>A0ABR6DIY1</accession>
<keyword evidence="1" id="KW-0732">Signal</keyword>
<feature type="chain" id="PRO_5045556173" evidence="1">
    <location>
        <begin position="25"/>
        <end position="100"/>
    </location>
</feature>
<keyword evidence="3" id="KW-1185">Reference proteome</keyword>
<name>A0ABR6DIY1_9HYPH</name>
<sequence length="100" mass="10301">MTRKTLTVPLAAMLLAATPGMAFAWGGGGGGGGGDSGSGLSPYAALSGNDRSAGVNNGNYRDPALDPYIRTYDPEAAARYAAPPAAQPRLRVRPYYGHPY</sequence>
<organism evidence="2 3">
    <name type="scientific">Methylobacterium fujisawaense</name>
    <dbReference type="NCBI Taxonomy" id="107400"/>
    <lineage>
        <taxon>Bacteria</taxon>
        <taxon>Pseudomonadati</taxon>
        <taxon>Pseudomonadota</taxon>
        <taxon>Alphaproteobacteria</taxon>
        <taxon>Hyphomicrobiales</taxon>
        <taxon>Methylobacteriaceae</taxon>
        <taxon>Methylobacterium</taxon>
    </lineage>
</organism>
<evidence type="ECO:0000313" key="3">
    <source>
        <dbReference type="Proteomes" id="UP000565455"/>
    </source>
</evidence>
<evidence type="ECO:0000313" key="2">
    <source>
        <dbReference type="EMBL" id="MBA9066022.1"/>
    </source>
</evidence>
<protein>
    <submittedName>
        <fullName evidence="2">Uncharacterized protein</fullName>
    </submittedName>
</protein>
<dbReference type="Proteomes" id="UP000565455">
    <property type="component" value="Unassembled WGS sequence"/>
</dbReference>
<proteinExistence type="predicted"/>